<sequence length="309" mass="31772">MHPKDFQAQQNPITQAFEDASRAMGFHERIAPGFTEGRLIPQPAVASTRIDLSRAMTIGATVDGVYALQEVPAGESQRLDAFVAENSRVAQAGARVIVATPKPKAAPELGMYQSQALVRAINPATFAAVEDGANAAASALPFADVTFGWEDAPSVAFNVTVSRAQQRAVGGGAQLEADLLHAILLGLAEAADRTLLAAIVTSSPAAFSLGAAAARHLKFSDLRAIIGTSGTGATVRQDGALAVQGIAAELSAATASTIVGAFGRSAVAVRPEVDLHVKRVNANGDFTATVFASLIGLVPDASSFWTVSA</sequence>
<accession>A0AAE9I3A0</accession>
<evidence type="ECO:0000313" key="2">
    <source>
        <dbReference type="Proteomes" id="UP001056132"/>
    </source>
</evidence>
<reference evidence="1" key="1">
    <citation type="journal article" date="2022" name="Microbiol. Resour. Announc.">
        <title>Genome Sequence of Cupriavidus campinensis Strain G5, a Member of a Bacterial Consortium Capable of Polyethylene Degradation.</title>
        <authorList>
            <person name="Schneider B."/>
            <person name="Pfeiffer F."/>
            <person name="Dyall-Smith M."/>
            <person name="Kunte H.J."/>
        </authorList>
    </citation>
    <scope>NUCLEOTIDE SEQUENCE</scope>
    <source>
        <strain evidence="1">G5</strain>
    </source>
</reference>
<reference evidence="1" key="2">
    <citation type="submission" date="2022-05" db="EMBL/GenBank/DDBJ databases">
        <authorList>
            <person name="Kunte H.-J."/>
        </authorList>
    </citation>
    <scope>NUCLEOTIDE SEQUENCE</scope>
    <source>
        <strain evidence="1">G5</strain>
    </source>
</reference>
<dbReference type="EMBL" id="CP097330">
    <property type="protein sequence ID" value="URF05272.1"/>
    <property type="molecule type" value="Genomic_DNA"/>
</dbReference>
<dbReference type="Proteomes" id="UP001056132">
    <property type="component" value="Chromosome 1"/>
</dbReference>
<dbReference type="RefSeq" id="WP_250025169.1">
    <property type="nucleotide sequence ID" value="NZ_CP097330.1"/>
</dbReference>
<organism evidence="1 2">
    <name type="scientific">Cupriavidus campinensis</name>
    <dbReference type="NCBI Taxonomy" id="151783"/>
    <lineage>
        <taxon>Bacteria</taxon>
        <taxon>Pseudomonadati</taxon>
        <taxon>Pseudomonadota</taxon>
        <taxon>Betaproteobacteria</taxon>
        <taxon>Burkholderiales</taxon>
        <taxon>Burkholderiaceae</taxon>
        <taxon>Cupriavidus</taxon>
    </lineage>
</organism>
<dbReference type="AlphaFoldDB" id="A0AAE9I3A0"/>
<evidence type="ECO:0000313" key="1">
    <source>
        <dbReference type="EMBL" id="URF05272.1"/>
    </source>
</evidence>
<dbReference type="KEGG" id="ccam:M5D45_05475"/>
<protein>
    <submittedName>
        <fullName evidence="1">Uncharacterized protein</fullName>
    </submittedName>
</protein>
<proteinExistence type="predicted"/>
<gene>
    <name evidence="1" type="ORF">M5D45_05475</name>
</gene>
<name>A0AAE9I3A0_9BURK</name>